<dbReference type="Proteomes" id="UP000321353">
    <property type="component" value="Chromosome"/>
</dbReference>
<accession>A0A5B9MGH9</accession>
<organism evidence="1 2">
    <name type="scientific">Stieleria maiorica</name>
    <dbReference type="NCBI Taxonomy" id="2795974"/>
    <lineage>
        <taxon>Bacteria</taxon>
        <taxon>Pseudomonadati</taxon>
        <taxon>Planctomycetota</taxon>
        <taxon>Planctomycetia</taxon>
        <taxon>Pirellulales</taxon>
        <taxon>Pirellulaceae</taxon>
        <taxon>Stieleria</taxon>
    </lineage>
</organism>
<dbReference type="KEGG" id="smam:Mal15_27390"/>
<proteinExistence type="predicted"/>
<evidence type="ECO:0000313" key="1">
    <source>
        <dbReference type="EMBL" id="QEF98684.1"/>
    </source>
</evidence>
<evidence type="ECO:0000313" key="2">
    <source>
        <dbReference type="Proteomes" id="UP000321353"/>
    </source>
</evidence>
<protein>
    <submittedName>
        <fullName evidence="1">Uncharacterized protein</fullName>
    </submittedName>
</protein>
<gene>
    <name evidence="1" type="ORF">Mal15_27390</name>
</gene>
<keyword evidence="2" id="KW-1185">Reference proteome</keyword>
<sequence>MAALTHGSQVREHPWNLFVHYGVCPLCDPGGGTHGWQRAPTDRTYRNIRGTYLFTTGSVHYGVCPRLLWTRGLSPSAVDGT</sequence>
<dbReference type="AlphaFoldDB" id="A0A5B9MGH9"/>
<dbReference type="EMBL" id="CP036264">
    <property type="protein sequence ID" value="QEF98684.1"/>
    <property type="molecule type" value="Genomic_DNA"/>
</dbReference>
<reference evidence="1 2" key="1">
    <citation type="submission" date="2019-02" db="EMBL/GenBank/DDBJ databases">
        <title>Planctomycetal bacteria perform biofilm scaping via a novel small molecule.</title>
        <authorList>
            <person name="Jeske O."/>
            <person name="Boedeker C."/>
            <person name="Wiegand S."/>
            <person name="Breitling P."/>
            <person name="Kallscheuer N."/>
            <person name="Jogler M."/>
            <person name="Rohde M."/>
            <person name="Petersen J."/>
            <person name="Medema M.H."/>
            <person name="Surup F."/>
            <person name="Jogler C."/>
        </authorList>
    </citation>
    <scope>NUCLEOTIDE SEQUENCE [LARGE SCALE GENOMIC DNA]</scope>
    <source>
        <strain evidence="1 2">Mal15</strain>
    </source>
</reference>
<name>A0A5B9MGH9_9BACT</name>